<dbReference type="PANTHER" id="PTHR46844">
    <property type="entry name" value="SLR5058 PROTEIN"/>
    <property type="match status" value="1"/>
</dbReference>
<evidence type="ECO:0000313" key="3">
    <source>
        <dbReference type="Proteomes" id="UP001445076"/>
    </source>
</evidence>
<feature type="region of interest" description="Disordered" evidence="1">
    <location>
        <begin position="258"/>
        <end position="351"/>
    </location>
</feature>
<accession>A0AAW0VTK2</accession>
<sequence length="460" mass="50686">IIDGLDEDNESSRRLVQSLLQEFKYCSNIAFLCTSRPEKVENFRRTIPAEYTVQHATLHGISRTNVEQFVRLNHQEITKQTGNNRNTDELVRRVMKSEGLQEHLRLPMNLILMIYIWDHDPDQLNLTSVTHTELYYNIHQLCKHKLKHRLTNHQDTKDIDDRKLKVNIDNVLITIYKTALESLSRDQINLEEETVDKLISTCDNWSLPYKEVLSAFLCLRPTWTMLGIQEQYSAPHKGIQDYFAALYIVNMLKQQYSTPTPASATPASATPASATPASATPASATPASATPASATPASATPATPASATPASATPASATPASATPASATPASATPVSATPASTTSASATPDTPVSIKRVLEVSIRSGEVDINKYQNVVIHVAGLLHLVLDQVPETAAREVVHLLQESGMRHNNQWLHLLDNTNMSPVIVKEISHLFNTKETIEVRDGRVRSCAALLPHLSS</sequence>
<comment type="caution">
    <text evidence="2">The sequence shown here is derived from an EMBL/GenBank/DDBJ whole genome shotgun (WGS) entry which is preliminary data.</text>
</comment>
<feature type="non-terminal residue" evidence="2">
    <location>
        <position position="1"/>
    </location>
</feature>
<keyword evidence="3" id="KW-1185">Reference proteome</keyword>
<gene>
    <name evidence="2" type="ORF">OTU49_013438</name>
</gene>
<dbReference type="Proteomes" id="UP001445076">
    <property type="component" value="Unassembled WGS sequence"/>
</dbReference>
<dbReference type="EMBL" id="JARKIK010000614">
    <property type="protein sequence ID" value="KAK8720287.1"/>
    <property type="molecule type" value="Genomic_DNA"/>
</dbReference>
<dbReference type="AlphaFoldDB" id="A0AAW0VTK2"/>
<proteinExistence type="predicted"/>
<protein>
    <submittedName>
        <fullName evidence="2">Uncharacterized protein</fullName>
    </submittedName>
</protein>
<reference evidence="2 3" key="1">
    <citation type="journal article" date="2024" name="BMC Genomics">
        <title>Genome assembly of redclaw crayfish (Cherax quadricarinatus) provides insights into its immune adaptation and hypoxia tolerance.</title>
        <authorList>
            <person name="Liu Z."/>
            <person name="Zheng J."/>
            <person name="Li H."/>
            <person name="Fang K."/>
            <person name="Wang S."/>
            <person name="He J."/>
            <person name="Zhou D."/>
            <person name="Weng S."/>
            <person name="Chi M."/>
            <person name="Gu Z."/>
            <person name="He J."/>
            <person name="Li F."/>
            <person name="Wang M."/>
        </authorList>
    </citation>
    <scope>NUCLEOTIDE SEQUENCE [LARGE SCALE GENOMIC DNA]</scope>
    <source>
        <strain evidence="2">ZL_2023a</strain>
    </source>
</reference>
<feature type="non-terminal residue" evidence="2">
    <location>
        <position position="460"/>
    </location>
</feature>
<evidence type="ECO:0000256" key="1">
    <source>
        <dbReference type="SAM" id="MobiDB-lite"/>
    </source>
</evidence>
<name>A0AAW0VTK2_CHEQU</name>
<evidence type="ECO:0000313" key="2">
    <source>
        <dbReference type="EMBL" id="KAK8720287.1"/>
    </source>
</evidence>
<feature type="compositionally biased region" description="Low complexity" evidence="1">
    <location>
        <begin position="258"/>
        <end position="349"/>
    </location>
</feature>
<organism evidence="2 3">
    <name type="scientific">Cherax quadricarinatus</name>
    <name type="common">Australian red claw crayfish</name>
    <dbReference type="NCBI Taxonomy" id="27406"/>
    <lineage>
        <taxon>Eukaryota</taxon>
        <taxon>Metazoa</taxon>
        <taxon>Ecdysozoa</taxon>
        <taxon>Arthropoda</taxon>
        <taxon>Crustacea</taxon>
        <taxon>Multicrustacea</taxon>
        <taxon>Malacostraca</taxon>
        <taxon>Eumalacostraca</taxon>
        <taxon>Eucarida</taxon>
        <taxon>Decapoda</taxon>
        <taxon>Pleocyemata</taxon>
        <taxon>Astacidea</taxon>
        <taxon>Parastacoidea</taxon>
        <taxon>Parastacidae</taxon>
        <taxon>Cherax</taxon>
    </lineage>
</organism>
<dbReference type="PANTHER" id="PTHR46844:SF1">
    <property type="entry name" value="SLR5058 PROTEIN"/>
    <property type="match status" value="1"/>
</dbReference>